<keyword evidence="4" id="KW-1185">Reference proteome</keyword>
<evidence type="ECO:0000259" key="2">
    <source>
        <dbReference type="Pfam" id="PF13086"/>
    </source>
</evidence>
<keyword evidence="3" id="KW-0347">Helicase</keyword>
<proteinExistence type="predicted"/>
<dbReference type="GO" id="GO:0016787">
    <property type="term" value="F:hydrolase activity"/>
    <property type="evidence" value="ECO:0007669"/>
    <property type="project" value="UniProtKB-KW"/>
</dbReference>
<accession>K0KGV0</accession>
<dbReference type="Pfam" id="PF13086">
    <property type="entry name" value="AAA_11"/>
    <property type="match status" value="1"/>
</dbReference>
<evidence type="ECO:0000313" key="3">
    <source>
        <dbReference type="EMBL" id="CCH42206.1"/>
    </source>
</evidence>
<feature type="region of interest" description="Disordered" evidence="1">
    <location>
        <begin position="161"/>
        <end position="192"/>
    </location>
</feature>
<dbReference type="InParanoid" id="K0KGV0"/>
<feature type="domain" description="DNA2/NAM7 helicase helicase" evidence="2">
    <location>
        <begin position="406"/>
        <end position="467"/>
    </location>
</feature>
<dbReference type="EC" id="3.6.1.-" evidence="3"/>
<organism evidence="3 4">
    <name type="scientific">Wickerhamomyces ciferrii (strain ATCC 14091 / BCRC 22168 / CBS 111 / JCM 3599 / NBRC 0793 / NRRL Y-1031 F-60-10)</name>
    <name type="common">Yeast</name>
    <name type="synonym">Pichia ciferrii</name>
    <dbReference type="NCBI Taxonomy" id="1206466"/>
    <lineage>
        <taxon>Eukaryota</taxon>
        <taxon>Fungi</taxon>
        <taxon>Dikarya</taxon>
        <taxon>Ascomycota</taxon>
        <taxon>Saccharomycotina</taxon>
        <taxon>Saccharomycetes</taxon>
        <taxon>Phaffomycetales</taxon>
        <taxon>Wickerhamomycetaceae</taxon>
        <taxon>Wickerhamomyces</taxon>
    </lineage>
</organism>
<dbReference type="SUPFAM" id="SSF52540">
    <property type="entry name" value="P-loop containing nucleoside triphosphate hydrolases"/>
    <property type="match status" value="1"/>
</dbReference>
<protein>
    <submittedName>
        <fullName evidence="3">ATP-dependent RNA helicase</fullName>
        <ecNumber evidence="3">3.6.1.-</ecNumber>
    </submittedName>
</protein>
<dbReference type="GO" id="GO:0000184">
    <property type="term" value="P:nuclear-transcribed mRNA catabolic process, nonsense-mediated decay"/>
    <property type="evidence" value="ECO:0007669"/>
    <property type="project" value="TreeGrafter"/>
</dbReference>
<dbReference type="PANTHER" id="PTHR10887">
    <property type="entry name" value="DNA2/NAM7 HELICASE FAMILY"/>
    <property type="match status" value="1"/>
</dbReference>
<gene>
    <name evidence="3" type="ORF">BN7_1750</name>
</gene>
<keyword evidence="3" id="KW-0067">ATP-binding</keyword>
<keyword evidence="3" id="KW-0378">Hydrolase</keyword>
<dbReference type="InterPro" id="IPR041677">
    <property type="entry name" value="DNA2/NAM7_AAA_11"/>
</dbReference>
<comment type="caution">
    <text evidence="3">The sequence shown here is derived from an EMBL/GenBank/DDBJ whole genome shotgun (WGS) entry which is preliminary data.</text>
</comment>
<dbReference type="EMBL" id="CAIF01000039">
    <property type="protein sequence ID" value="CCH42206.1"/>
    <property type="molecule type" value="Genomic_DNA"/>
</dbReference>
<feature type="compositionally biased region" description="Basic residues" evidence="1">
    <location>
        <begin position="177"/>
        <end position="187"/>
    </location>
</feature>
<dbReference type="STRING" id="1206466.K0KGV0"/>
<name>K0KGV0_WICCF</name>
<sequence length="468" mass="52762">MVKYICNGCSVKLDGVEMLKHLSVLRHRSIGRVKPKEAVKCEKCQDDNIHKLTVSRIGGEKLLLICKSCVVRQKLKPTTQDSLQNGLFFNNLETYFKINDLCCKSCQKKTDLEVDASDTKFVYCGDCINREGLRGKTIVKKESDDFVYHMLGMMHMLTLDKDGSKGGRHGDNNSGSRGKKSKPKSKSKSNVDYEEFEHSSKFKSIGPKLSYDSLETYYKEMCYHLYLEETIETGSITEFSSEWSLDTMNQVFIKLPYTDKIKELIPFKFRHLRATPFSNNQSFFVTTEFGTDTKIWEVFVEELTGGANAPIITMTFNLHGWNDADELRSGSNLKSIIPCSAPISRILNSMKPLSDSMNFLLNPMKFLSNPINHFSNPNFIKLLLGNKQINQIRSENCKLNYTKSTLNGSQKDAINHVLDNDITIIQGPPGTGKTSTIHEIILQLMKNGTTPILVVAASNIAIDNIAEN</sequence>
<dbReference type="GO" id="GO:0005737">
    <property type="term" value="C:cytoplasm"/>
    <property type="evidence" value="ECO:0007669"/>
    <property type="project" value="TreeGrafter"/>
</dbReference>
<evidence type="ECO:0000313" key="4">
    <source>
        <dbReference type="Proteomes" id="UP000009328"/>
    </source>
</evidence>
<dbReference type="AlphaFoldDB" id="K0KGV0"/>
<dbReference type="Proteomes" id="UP000009328">
    <property type="component" value="Unassembled WGS sequence"/>
</dbReference>
<evidence type="ECO:0000256" key="1">
    <source>
        <dbReference type="SAM" id="MobiDB-lite"/>
    </source>
</evidence>
<reference evidence="3 4" key="1">
    <citation type="journal article" date="2012" name="Eukaryot. Cell">
        <title>Draft genome sequence of Wickerhamomyces ciferrii NRRL Y-1031 F-60-10.</title>
        <authorList>
            <person name="Schneider J."/>
            <person name="Andrea H."/>
            <person name="Blom J."/>
            <person name="Jaenicke S."/>
            <person name="Ruckert C."/>
            <person name="Schorsch C."/>
            <person name="Szczepanowski R."/>
            <person name="Farwick M."/>
            <person name="Goesmann A."/>
            <person name="Puhler A."/>
            <person name="Schaffer S."/>
            <person name="Tauch A."/>
            <person name="Kohler T."/>
            <person name="Brinkrolf K."/>
        </authorList>
    </citation>
    <scope>NUCLEOTIDE SEQUENCE [LARGE SCALE GENOMIC DNA]</scope>
    <source>
        <strain evidence="4">ATCC 14091 / BCRC 22168 / CBS 111 / JCM 3599 / NBRC 0793 / NRRL Y-1031 F-60-10</strain>
    </source>
</reference>
<dbReference type="InterPro" id="IPR027417">
    <property type="entry name" value="P-loop_NTPase"/>
</dbReference>
<dbReference type="Gene3D" id="3.40.50.300">
    <property type="entry name" value="P-loop containing nucleotide triphosphate hydrolases"/>
    <property type="match status" value="1"/>
</dbReference>
<keyword evidence="3" id="KW-0547">Nucleotide-binding</keyword>
<dbReference type="HOGENOM" id="CLU_584227_0_0_1"/>
<dbReference type="InterPro" id="IPR045055">
    <property type="entry name" value="DNA2/NAM7-like"/>
</dbReference>
<feature type="compositionally biased region" description="Basic and acidic residues" evidence="1">
    <location>
        <begin position="161"/>
        <end position="171"/>
    </location>
</feature>
<dbReference type="GO" id="GO:0003724">
    <property type="term" value="F:RNA helicase activity"/>
    <property type="evidence" value="ECO:0007669"/>
    <property type="project" value="TreeGrafter"/>
</dbReference>
<dbReference type="eggNOG" id="KOG1802">
    <property type="taxonomic scope" value="Eukaryota"/>
</dbReference>
<dbReference type="PANTHER" id="PTHR10887:SF317">
    <property type="entry name" value="ATP-DEPENDENT RNA HELICASE ECM32-RELATED"/>
    <property type="match status" value="1"/>
</dbReference>